<evidence type="ECO:0000313" key="6">
    <source>
        <dbReference type="Proteomes" id="UP000008315"/>
    </source>
</evidence>
<dbReference type="AlphaFoldDB" id="G4SWJ0"/>
<evidence type="ECO:0000256" key="2">
    <source>
        <dbReference type="ARBA" id="ARBA00023125"/>
    </source>
</evidence>
<dbReference type="Gene3D" id="2.60.120.10">
    <property type="entry name" value="Jelly Rolls"/>
    <property type="match status" value="1"/>
</dbReference>
<dbReference type="InterPro" id="IPR036390">
    <property type="entry name" value="WH_DNA-bd_sf"/>
</dbReference>
<protein>
    <submittedName>
        <fullName evidence="5">Cyclic nucleotide-binding domain (CNMP-BD) protein</fullName>
    </submittedName>
</protein>
<dbReference type="GO" id="GO:0003677">
    <property type="term" value="F:DNA binding"/>
    <property type="evidence" value="ECO:0007669"/>
    <property type="project" value="UniProtKB-KW"/>
</dbReference>
<dbReference type="STRING" id="1091494.MEALZ_2525"/>
<dbReference type="InterPro" id="IPR000595">
    <property type="entry name" value="cNMP-bd_dom"/>
</dbReference>
<dbReference type="KEGG" id="mah:MEALZ_2525"/>
<keyword evidence="6" id="KW-1185">Reference proteome</keyword>
<dbReference type="PATRIC" id="fig|271065.3.peg.2600"/>
<dbReference type="Proteomes" id="UP000008315">
    <property type="component" value="Chromosome"/>
</dbReference>
<dbReference type="RefSeq" id="WP_014148979.1">
    <property type="nucleotide sequence ID" value="NC_016112.1"/>
</dbReference>
<sequence>MQTSKAGSTTNQLLTALPCKDRKRLLAHCEPIDLIFAEVLCRPGDLITHVYFPTGSFISLVTSIDSSNLEIGMVGNEGLFGITLMLEVDIAPFHAVVQGAGPALRITAEAFLHELEQSPALQKELKRYLCALMRQLAQTAACSQFHRVEARLARSLLMIHDRAHSNTFHVTHVGLAYMLGVRRVGITRAANSLQQQKLISYRRGNVRIIDRPGLEAVACSCYRADNEIYERMMRCRR</sequence>
<dbReference type="Gene3D" id="1.10.10.10">
    <property type="entry name" value="Winged helix-like DNA-binding domain superfamily/Winged helix DNA-binding domain"/>
    <property type="match status" value="1"/>
</dbReference>
<dbReference type="CDD" id="cd00038">
    <property type="entry name" value="CAP_ED"/>
    <property type="match status" value="1"/>
</dbReference>
<reference evidence="6" key="1">
    <citation type="journal article" date="2012" name="J. Bacteriol.">
        <title>Genome sequence of the haloalkaliphilic methanotrophic bacterium Methylomicrobium alcaliphilum 20Z.</title>
        <authorList>
            <person name="Vuilleumier S."/>
            <person name="Khmelenina V.N."/>
            <person name="Bringel F."/>
            <person name="Reshetnikov A.S."/>
            <person name="Lajus A."/>
            <person name="Mangenot S."/>
            <person name="Rouy Z."/>
            <person name="Op den Camp H.J."/>
            <person name="Jetten M.S."/>
            <person name="Dispirito A.A."/>
            <person name="Dunfield P."/>
            <person name="Klotz M.G."/>
            <person name="Semrau J.D."/>
            <person name="Stein L.Y."/>
            <person name="Barbe V."/>
            <person name="Medigue C."/>
            <person name="Trotsenko Y.A."/>
            <person name="Kalyuzhnaya M.G."/>
        </authorList>
    </citation>
    <scope>NUCLEOTIDE SEQUENCE [LARGE SCALE GENOMIC DNA]</scope>
    <source>
        <strain evidence="6">DSM 19304 / NCIMB 14124 / VKM B-2133 / 20Z</strain>
    </source>
</reference>
<dbReference type="PANTHER" id="PTHR24567:SF74">
    <property type="entry name" value="HTH-TYPE TRANSCRIPTIONAL REGULATOR ARCR"/>
    <property type="match status" value="1"/>
</dbReference>
<dbReference type="SUPFAM" id="SSF51206">
    <property type="entry name" value="cAMP-binding domain-like"/>
    <property type="match status" value="1"/>
</dbReference>
<proteinExistence type="predicted"/>
<dbReference type="InterPro" id="IPR012318">
    <property type="entry name" value="HTH_CRP"/>
</dbReference>
<feature type="domain" description="HTH crp-type" evidence="4">
    <location>
        <begin position="146"/>
        <end position="212"/>
    </location>
</feature>
<dbReference type="SUPFAM" id="SSF46785">
    <property type="entry name" value="Winged helix' DNA-binding domain"/>
    <property type="match status" value="1"/>
</dbReference>
<keyword evidence="3" id="KW-0804">Transcription</keyword>
<dbReference type="InterPro" id="IPR018490">
    <property type="entry name" value="cNMP-bd_dom_sf"/>
</dbReference>
<evidence type="ECO:0000259" key="4">
    <source>
        <dbReference type="PROSITE" id="PS51063"/>
    </source>
</evidence>
<dbReference type="GO" id="GO:0005829">
    <property type="term" value="C:cytosol"/>
    <property type="evidence" value="ECO:0007669"/>
    <property type="project" value="TreeGrafter"/>
</dbReference>
<name>G4SWJ0_META2</name>
<dbReference type="HOGENOM" id="CLU_077340_0_0_6"/>
<dbReference type="InterPro" id="IPR036388">
    <property type="entry name" value="WH-like_DNA-bd_sf"/>
</dbReference>
<evidence type="ECO:0000313" key="5">
    <source>
        <dbReference type="EMBL" id="CCE24203.1"/>
    </source>
</evidence>
<dbReference type="InterPro" id="IPR014710">
    <property type="entry name" value="RmlC-like_jellyroll"/>
</dbReference>
<dbReference type="InterPro" id="IPR050397">
    <property type="entry name" value="Env_Response_Regulators"/>
</dbReference>
<gene>
    <name evidence="5" type="ordered locus">MEALZ_2525</name>
</gene>
<evidence type="ECO:0000256" key="3">
    <source>
        <dbReference type="ARBA" id="ARBA00023163"/>
    </source>
</evidence>
<keyword evidence="2" id="KW-0238">DNA-binding</keyword>
<evidence type="ECO:0000256" key="1">
    <source>
        <dbReference type="ARBA" id="ARBA00023015"/>
    </source>
</evidence>
<dbReference type="GO" id="GO:0003700">
    <property type="term" value="F:DNA-binding transcription factor activity"/>
    <property type="evidence" value="ECO:0007669"/>
    <property type="project" value="TreeGrafter"/>
</dbReference>
<dbReference type="EMBL" id="FO082060">
    <property type="protein sequence ID" value="CCE24203.1"/>
    <property type="molecule type" value="Genomic_DNA"/>
</dbReference>
<dbReference type="Pfam" id="PF13545">
    <property type="entry name" value="HTH_Crp_2"/>
    <property type="match status" value="1"/>
</dbReference>
<dbReference type="PANTHER" id="PTHR24567">
    <property type="entry name" value="CRP FAMILY TRANSCRIPTIONAL REGULATORY PROTEIN"/>
    <property type="match status" value="1"/>
</dbReference>
<dbReference type="PROSITE" id="PS51063">
    <property type="entry name" value="HTH_CRP_2"/>
    <property type="match status" value="1"/>
</dbReference>
<accession>G4SWJ0</accession>
<keyword evidence="1" id="KW-0805">Transcription regulation</keyword>
<organism evidence="5 6">
    <name type="scientific">Methylotuvimicrobium alcaliphilum (strain DSM 19304 / NCIMB 14124 / VKM B-2133 / 20Z)</name>
    <name type="common">Methylomicrobium alcaliphilum</name>
    <dbReference type="NCBI Taxonomy" id="1091494"/>
    <lineage>
        <taxon>Bacteria</taxon>
        <taxon>Pseudomonadati</taxon>
        <taxon>Pseudomonadota</taxon>
        <taxon>Gammaproteobacteria</taxon>
        <taxon>Methylococcales</taxon>
        <taxon>Methylococcaceae</taxon>
        <taxon>Methylotuvimicrobium</taxon>
    </lineage>
</organism>